<gene>
    <name evidence="1" type="ORF">BHS09_15420</name>
</gene>
<reference evidence="1 2" key="1">
    <citation type="journal article" date="2019" name="Science">
        <title>Social genes are selection hotspots in kin groups of a soil microbe.</title>
        <authorList>
            <person name="Wielgoss S."/>
            <person name="Wolfensberger R."/>
            <person name="Sun L."/>
            <person name="Fiegna F."/>
            <person name="Velicer G.J."/>
        </authorList>
    </citation>
    <scope>NUCLEOTIDE SEQUENCE [LARGE SCALE GENOMIC DNA]</scope>
    <source>
        <strain evidence="1 2">MC3.5.9c15</strain>
    </source>
</reference>
<protein>
    <submittedName>
        <fullName evidence="1">Uncharacterized protein</fullName>
    </submittedName>
</protein>
<proteinExistence type="predicted"/>
<dbReference type="EMBL" id="CP017174">
    <property type="protein sequence ID" value="QDE68255.1"/>
    <property type="molecule type" value="Genomic_DNA"/>
</dbReference>
<dbReference type="AlphaFoldDB" id="A0AAE6FZM2"/>
<organism evidence="1 2">
    <name type="scientific">Myxococcus xanthus</name>
    <dbReference type="NCBI Taxonomy" id="34"/>
    <lineage>
        <taxon>Bacteria</taxon>
        <taxon>Pseudomonadati</taxon>
        <taxon>Myxococcota</taxon>
        <taxon>Myxococcia</taxon>
        <taxon>Myxococcales</taxon>
        <taxon>Cystobacterineae</taxon>
        <taxon>Myxococcaceae</taxon>
        <taxon>Myxococcus</taxon>
    </lineage>
</organism>
<evidence type="ECO:0000313" key="1">
    <source>
        <dbReference type="EMBL" id="QDE68255.1"/>
    </source>
</evidence>
<accession>A0AAE6FZM2</accession>
<name>A0AAE6FZM2_MYXXA</name>
<dbReference type="Proteomes" id="UP000320179">
    <property type="component" value="Chromosome"/>
</dbReference>
<sequence length="85" mass="9412">MTHLVAGPSRKIAPAPPPEVTYAINLAWKETLEGAHAKAHERLKQTWEQEHRFPEVAWSAALIAARAGDTSASYAWVELAVRHTD</sequence>
<evidence type="ECO:0000313" key="2">
    <source>
        <dbReference type="Proteomes" id="UP000320179"/>
    </source>
</evidence>